<gene>
    <name evidence="2" type="ORF">ENT87_03615</name>
    <name evidence="3" type="ORF">ENU30_06945</name>
</gene>
<dbReference type="EMBL" id="DTBZ01000131">
    <property type="protein sequence ID" value="HGQ18688.1"/>
    <property type="molecule type" value="Genomic_DNA"/>
</dbReference>
<evidence type="ECO:0000256" key="1">
    <source>
        <dbReference type="HAMAP-Rule" id="MF_01086"/>
    </source>
</evidence>
<organism evidence="2">
    <name type="scientific">Ignisphaera aggregans</name>
    <dbReference type="NCBI Taxonomy" id="334771"/>
    <lineage>
        <taxon>Archaea</taxon>
        <taxon>Thermoproteota</taxon>
        <taxon>Thermoprotei</taxon>
        <taxon>Desulfurococcales</taxon>
        <taxon>Desulfurococcaceae</taxon>
        <taxon>Ignisphaera</taxon>
    </lineage>
</organism>
<dbReference type="GO" id="GO:0008939">
    <property type="term" value="F:nicotinate-nucleotide-dimethylbenzimidazole phosphoribosyltransferase activity"/>
    <property type="evidence" value="ECO:0007669"/>
    <property type="project" value="InterPro"/>
</dbReference>
<dbReference type="PANTHER" id="PTHR38811:SF1">
    <property type="entry name" value="UPF0284 PROTEIN SLL1500"/>
    <property type="match status" value="1"/>
</dbReference>
<dbReference type="InterPro" id="IPR036087">
    <property type="entry name" value="Nict_dMeBzImd_PRibTrfase_sf"/>
</dbReference>
<protein>
    <recommendedName>
        <fullName evidence="1">UPF0284 protein ENT87_03615</fullName>
    </recommendedName>
</protein>
<sequence>MIRGLKAIDYSGFAESIVRDAKELQMYALYFIASTKVSTIPGISIAGSDPNATLYTPTLDVEYLTLGKPKTLDIIPVTPDGIPTPAVLTRASLKLLKIPYLIVNCGAYIEPQVPHVSLPGRSVGGRIDVEDALPTENVIRLYSSGKTLGLMIGKRDCVFIVGESIPGGTTTAMSIMEALGYRASGRVSSASPENPHNLKIEVFAKALKRRGLQLPVKDVFDAVAIFGDPLHISIAGFVSGAIEQEAKVLLAGGTQMCAVLAILKKLSINIAGKVAIATTRWIVEDNSADMAGLVKDIAPEIPILYPPLSFVDTPYSGLMAYEKGYVKEGVGAGGTIVGALIKGFDINDIKKSIYGEYQALVTDGYVSQYKKD</sequence>
<name>A0A7J3I7B6_9CREN</name>
<dbReference type="NCBIfam" id="TIGR00303">
    <property type="entry name" value="nicotinate mononucleotide-dependent phosphoribosyltransferase CobT"/>
    <property type="match status" value="1"/>
</dbReference>
<evidence type="ECO:0000313" key="3">
    <source>
        <dbReference type="EMBL" id="HGQ18688.1"/>
    </source>
</evidence>
<dbReference type="HAMAP" id="MF_01086">
    <property type="entry name" value="UPF0284"/>
    <property type="match status" value="1"/>
</dbReference>
<dbReference type="Pfam" id="PF02277">
    <property type="entry name" value="DBI_PRT"/>
    <property type="match status" value="1"/>
</dbReference>
<dbReference type="EMBL" id="DTAI01000104">
    <property type="protein sequence ID" value="HGN36620.1"/>
    <property type="molecule type" value="Genomic_DNA"/>
</dbReference>
<evidence type="ECO:0000313" key="2">
    <source>
        <dbReference type="EMBL" id="HGN36620.1"/>
    </source>
</evidence>
<comment type="similarity">
    <text evidence="1">Belongs to the UPF0284 family.</text>
</comment>
<proteinExistence type="inferred from homology"/>
<dbReference type="SUPFAM" id="SSF52733">
    <property type="entry name" value="Nicotinate mononucleotide:5,6-dimethylbenzimidazole phosphoribosyltransferase (CobT)"/>
    <property type="match status" value="1"/>
</dbReference>
<dbReference type="Gene3D" id="3.40.50.10210">
    <property type="match status" value="1"/>
</dbReference>
<accession>A0A7J3I7B6</accession>
<reference evidence="2" key="1">
    <citation type="journal article" date="2020" name="mSystems">
        <title>Genome- and Community-Level Interaction Insights into Carbon Utilization and Element Cycling Functions of Hydrothermarchaeota in Hydrothermal Sediment.</title>
        <authorList>
            <person name="Zhou Z."/>
            <person name="Liu Y."/>
            <person name="Xu W."/>
            <person name="Pan J."/>
            <person name="Luo Z.H."/>
            <person name="Li M."/>
        </authorList>
    </citation>
    <scope>NUCLEOTIDE SEQUENCE [LARGE SCALE GENOMIC DNA]</scope>
    <source>
        <strain evidence="2">SpSt-618</strain>
        <strain evidence="3">SpSt-657</strain>
    </source>
</reference>
<comment type="caution">
    <text evidence="2">The sequence shown here is derived from an EMBL/GenBank/DDBJ whole genome shotgun (WGS) entry which is preliminary data.</text>
</comment>
<dbReference type="AlphaFoldDB" id="A0A7J3I7B6"/>
<dbReference type="CDD" id="cd02439">
    <property type="entry name" value="DMB-PRT_CobT"/>
    <property type="match status" value="1"/>
</dbReference>
<dbReference type="InterPro" id="IPR003200">
    <property type="entry name" value="Nict_dMeBzImd_PRibTrfase"/>
</dbReference>
<dbReference type="InterPro" id="IPR002805">
    <property type="entry name" value="Nict_dMeBzImd_PRibTrfase_arc"/>
</dbReference>
<dbReference type="NCBIfam" id="NF003372">
    <property type="entry name" value="PRK04447.1-5"/>
    <property type="match status" value="1"/>
</dbReference>
<dbReference type="PANTHER" id="PTHR38811">
    <property type="match status" value="1"/>
</dbReference>